<keyword evidence="2" id="KW-0813">Transport</keyword>
<evidence type="ECO:0000256" key="8">
    <source>
        <dbReference type="ARBA" id="ARBA00023136"/>
    </source>
</evidence>
<dbReference type="GO" id="GO:0016887">
    <property type="term" value="F:ATP hydrolysis activity"/>
    <property type="evidence" value="ECO:0007669"/>
    <property type="project" value="InterPro"/>
</dbReference>
<dbReference type="InterPro" id="IPR008984">
    <property type="entry name" value="SMAD_FHA_dom_sf"/>
</dbReference>
<dbReference type="PROSITE" id="PS00211">
    <property type="entry name" value="ABC_TRANSPORTER_1"/>
    <property type="match status" value="1"/>
</dbReference>
<dbReference type="Pfam" id="PF00498">
    <property type="entry name" value="FHA"/>
    <property type="match status" value="2"/>
</dbReference>
<feature type="domain" description="FHA" evidence="10">
    <location>
        <begin position="152"/>
        <end position="202"/>
    </location>
</feature>
<dbReference type="SMART" id="SM00240">
    <property type="entry name" value="FHA"/>
    <property type="match status" value="2"/>
</dbReference>
<dbReference type="InterPro" id="IPR003593">
    <property type="entry name" value="AAA+_ATPase"/>
</dbReference>
<dbReference type="SUPFAM" id="SSF49879">
    <property type="entry name" value="SMAD/FHA domain"/>
    <property type="match status" value="2"/>
</dbReference>
<sequence length="783" mass="83880">MPPARRPLPGTDKILAMAMPLYVTVSGADQLMFPGDGRVVVGRDPHCTVVLGDNGVSREHCHFELRGHQWTVVDTSRNGTYLGSERITALALRPGIPTVLRLGNLDAGPVLTVHAGDAGDEGAEPTSLAMAPIAVAAPESVREQYPFPGRPLTIGRQPDNDVIVDDLLVSRYHATVAVAQPGVAVVTDLGGRNGTFVNGHPVHRSSLLPGDRLTIGRSTFSFDGIGALREHGEAPETSLAAQNLTVRYGETRVISDITFSVPPGSLIAIIGPSGAGKSTLLRALTGARAADEGHVYVDGIDLYPSYDEVRHRIGLVPQEDVLHDQLQLVQALRYAAALRLPDDVPSSVRDQRVDEVLTQLDLTKQRDLPIHRLSGGQRKRASVAMELLTEPSLLYLDEPTSGLDPLLDREVMRQLRSLADRGRTVVVVTHSTLHLDACHNVLALARGGRVAYFGPPAGLLDHFGARDYADAFSALSEEATEWAGLHSLTAQPKTRERFGQAASPAPPKQGMLRQTGLLMHRATTLLLADRRQWMMLVGLPFVLAAVVQTAPPEASLRWEPGPPQTGAATLLVILVLGAAFMGMAGSIRELVAERPIYQREWAIGLRSGAYLGSKIAVSAIICVLQAIVLGLLGLLGRDLPASGVLLASPRLELIVVLALTAFTAAMAGLLASALAQRAEHTMSILVVAIMAQLVLSGGLYSIGGRPWLQALALFSPTRWGFASGAVTVDLRTFHILLPADGLWTYTVGAWWFAMGALATLGLAYIVATRIILRLQEQRPKRKG</sequence>
<feature type="transmembrane region" description="Helical" evidence="9">
    <location>
        <begin position="611"/>
        <end position="633"/>
    </location>
</feature>
<evidence type="ECO:0000256" key="6">
    <source>
        <dbReference type="ARBA" id="ARBA00022840"/>
    </source>
</evidence>
<keyword evidence="8 9" id="KW-0472">Membrane</keyword>
<keyword evidence="6 12" id="KW-0067">ATP-binding</keyword>
<reference evidence="12" key="1">
    <citation type="submission" date="2021-03" db="EMBL/GenBank/DDBJ databases">
        <title>Whole genome shotgun sequence of Actinoplanes consettensis NBRC 14913.</title>
        <authorList>
            <person name="Komaki H."/>
            <person name="Tamura T."/>
        </authorList>
    </citation>
    <scope>NUCLEOTIDE SEQUENCE</scope>
    <source>
        <strain evidence="12">NBRC 14913</strain>
    </source>
</reference>
<dbReference type="InterPro" id="IPR017871">
    <property type="entry name" value="ABC_transporter-like_CS"/>
</dbReference>
<proteinExistence type="predicted"/>
<dbReference type="InterPro" id="IPR050352">
    <property type="entry name" value="ABCG_transporters"/>
</dbReference>
<comment type="subcellular location">
    <subcellularLocation>
        <location evidence="1">Membrane</location>
        <topology evidence="1">Multi-pass membrane protein</topology>
    </subcellularLocation>
</comment>
<evidence type="ECO:0000256" key="3">
    <source>
        <dbReference type="ARBA" id="ARBA00022553"/>
    </source>
</evidence>
<evidence type="ECO:0000256" key="7">
    <source>
        <dbReference type="ARBA" id="ARBA00022989"/>
    </source>
</evidence>
<accession>A0A919W6R1</accession>
<dbReference type="GO" id="GO:0005524">
    <property type="term" value="F:ATP binding"/>
    <property type="evidence" value="ECO:0007669"/>
    <property type="project" value="UniProtKB-KW"/>
</dbReference>
<evidence type="ECO:0000313" key="13">
    <source>
        <dbReference type="Proteomes" id="UP000680865"/>
    </source>
</evidence>
<dbReference type="AlphaFoldDB" id="A0A919W6R1"/>
<dbReference type="PROSITE" id="PS50006">
    <property type="entry name" value="FHA_DOMAIN"/>
    <property type="match status" value="2"/>
</dbReference>
<dbReference type="PANTHER" id="PTHR48041">
    <property type="entry name" value="ABC TRANSPORTER G FAMILY MEMBER 28"/>
    <property type="match status" value="1"/>
</dbReference>
<dbReference type="InterPro" id="IPR027417">
    <property type="entry name" value="P-loop_NTPase"/>
</dbReference>
<keyword evidence="13" id="KW-1185">Reference proteome</keyword>
<evidence type="ECO:0000256" key="2">
    <source>
        <dbReference type="ARBA" id="ARBA00022448"/>
    </source>
</evidence>
<feature type="transmembrane region" description="Helical" evidence="9">
    <location>
        <begin position="749"/>
        <end position="772"/>
    </location>
</feature>
<keyword evidence="4 9" id="KW-0812">Transmembrane</keyword>
<feature type="domain" description="ABC transporter" evidence="11">
    <location>
        <begin position="239"/>
        <end position="472"/>
    </location>
</feature>
<keyword evidence="7 9" id="KW-1133">Transmembrane helix</keyword>
<name>A0A919W6R1_9ACTN</name>
<dbReference type="SUPFAM" id="SSF52540">
    <property type="entry name" value="P-loop containing nucleoside triphosphate hydrolases"/>
    <property type="match status" value="1"/>
</dbReference>
<dbReference type="CDD" id="cd00060">
    <property type="entry name" value="FHA"/>
    <property type="match status" value="1"/>
</dbReference>
<keyword evidence="5" id="KW-0547">Nucleotide-binding</keyword>
<protein>
    <submittedName>
        <fullName evidence="12">ABC transporter ATP-binding protein</fullName>
    </submittedName>
</protein>
<dbReference type="PROSITE" id="PS50893">
    <property type="entry name" value="ABC_TRANSPORTER_2"/>
    <property type="match status" value="1"/>
</dbReference>
<organism evidence="12 13">
    <name type="scientific">Winogradskya consettensis</name>
    <dbReference type="NCBI Taxonomy" id="113560"/>
    <lineage>
        <taxon>Bacteria</taxon>
        <taxon>Bacillati</taxon>
        <taxon>Actinomycetota</taxon>
        <taxon>Actinomycetes</taxon>
        <taxon>Micromonosporales</taxon>
        <taxon>Micromonosporaceae</taxon>
        <taxon>Winogradskya</taxon>
    </lineage>
</organism>
<dbReference type="Gene3D" id="3.40.50.300">
    <property type="entry name" value="P-loop containing nucleotide triphosphate hydrolases"/>
    <property type="match status" value="1"/>
</dbReference>
<dbReference type="EMBL" id="BOQP01000062">
    <property type="protein sequence ID" value="GIM84277.1"/>
    <property type="molecule type" value="Genomic_DNA"/>
</dbReference>
<dbReference type="GO" id="GO:0016020">
    <property type="term" value="C:membrane"/>
    <property type="evidence" value="ECO:0007669"/>
    <property type="project" value="UniProtKB-SubCell"/>
</dbReference>
<gene>
    <name evidence="12" type="ORF">Aco04nite_90690</name>
</gene>
<dbReference type="InterPro" id="IPR013525">
    <property type="entry name" value="ABC2_TM"/>
</dbReference>
<evidence type="ECO:0000259" key="11">
    <source>
        <dbReference type="PROSITE" id="PS50893"/>
    </source>
</evidence>
<dbReference type="GO" id="GO:0140359">
    <property type="term" value="F:ABC-type transporter activity"/>
    <property type="evidence" value="ECO:0007669"/>
    <property type="project" value="InterPro"/>
</dbReference>
<dbReference type="Proteomes" id="UP000680865">
    <property type="component" value="Unassembled WGS sequence"/>
</dbReference>
<feature type="domain" description="FHA" evidence="10">
    <location>
        <begin position="39"/>
        <end position="87"/>
    </location>
</feature>
<evidence type="ECO:0000256" key="1">
    <source>
        <dbReference type="ARBA" id="ARBA00004141"/>
    </source>
</evidence>
<evidence type="ECO:0000313" key="12">
    <source>
        <dbReference type="EMBL" id="GIM84277.1"/>
    </source>
</evidence>
<dbReference type="PANTHER" id="PTHR48041:SF139">
    <property type="entry name" value="PROTEIN SCARLET"/>
    <property type="match status" value="1"/>
</dbReference>
<keyword evidence="3" id="KW-0597">Phosphoprotein</keyword>
<dbReference type="Pfam" id="PF01061">
    <property type="entry name" value="ABC2_membrane"/>
    <property type="match status" value="1"/>
</dbReference>
<comment type="caution">
    <text evidence="12">The sequence shown here is derived from an EMBL/GenBank/DDBJ whole genome shotgun (WGS) entry which is preliminary data.</text>
</comment>
<evidence type="ECO:0000256" key="4">
    <source>
        <dbReference type="ARBA" id="ARBA00022692"/>
    </source>
</evidence>
<dbReference type="Pfam" id="PF00005">
    <property type="entry name" value="ABC_tran"/>
    <property type="match status" value="1"/>
</dbReference>
<evidence type="ECO:0000259" key="10">
    <source>
        <dbReference type="PROSITE" id="PS50006"/>
    </source>
</evidence>
<feature type="transmembrane region" description="Helical" evidence="9">
    <location>
        <begin position="570"/>
        <end position="591"/>
    </location>
</feature>
<dbReference type="InterPro" id="IPR003439">
    <property type="entry name" value="ABC_transporter-like_ATP-bd"/>
</dbReference>
<evidence type="ECO:0000256" key="5">
    <source>
        <dbReference type="ARBA" id="ARBA00022741"/>
    </source>
</evidence>
<feature type="transmembrane region" description="Helical" evidence="9">
    <location>
        <begin position="653"/>
        <end position="675"/>
    </location>
</feature>
<dbReference type="InterPro" id="IPR000253">
    <property type="entry name" value="FHA_dom"/>
</dbReference>
<dbReference type="Gene3D" id="2.60.200.20">
    <property type="match status" value="2"/>
</dbReference>
<evidence type="ECO:0000256" key="9">
    <source>
        <dbReference type="SAM" id="Phobius"/>
    </source>
</evidence>
<feature type="transmembrane region" description="Helical" evidence="9">
    <location>
        <begin position="682"/>
        <end position="703"/>
    </location>
</feature>
<dbReference type="SMART" id="SM00382">
    <property type="entry name" value="AAA"/>
    <property type="match status" value="1"/>
</dbReference>